<dbReference type="EMBL" id="FNCJ01000027">
    <property type="protein sequence ID" value="SDI59705.1"/>
    <property type="molecule type" value="Genomic_DNA"/>
</dbReference>
<dbReference type="Proteomes" id="UP000199706">
    <property type="component" value="Unassembled WGS sequence"/>
</dbReference>
<dbReference type="EMBL" id="FNCJ01000017">
    <property type="protein sequence ID" value="SDI12400.1"/>
    <property type="molecule type" value="Genomic_DNA"/>
</dbReference>
<reference evidence="2 3" key="1">
    <citation type="submission" date="2016-10" db="EMBL/GenBank/DDBJ databases">
        <authorList>
            <person name="de Groot N.N."/>
        </authorList>
    </citation>
    <scope>NUCLEOTIDE SEQUENCE [LARGE SCALE GENOMIC DNA]</scope>
    <source>
        <strain evidence="2 3">LMG 2247</strain>
    </source>
</reference>
<dbReference type="AlphaFoldDB" id="A0A1G8LVM3"/>
<name>A0A1G8LVM3_9BURK</name>
<accession>A0A1G8LVM3</accession>
<organism evidence="2 3">
    <name type="scientific">Paraburkholderia phenazinium</name>
    <dbReference type="NCBI Taxonomy" id="60549"/>
    <lineage>
        <taxon>Bacteria</taxon>
        <taxon>Pseudomonadati</taxon>
        <taxon>Pseudomonadota</taxon>
        <taxon>Betaproteobacteria</taxon>
        <taxon>Burkholderiales</taxon>
        <taxon>Burkholderiaceae</taxon>
        <taxon>Paraburkholderia</taxon>
    </lineage>
</organism>
<evidence type="ECO:0000313" key="2">
    <source>
        <dbReference type="EMBL" id="SDI59705.1"/>
    </source>
</evidence>
<gene>
    <name evidence="1" type="ORF">SAMN05216466_117142</name>
    <name evidence="2" type="ORF">SAMN05216466_12751</name>
</gene>
<sequence length="64" mass="6767">MAVIQFGMVAFRPRPLVRSASPSAIGGYEDGAARLSVASTHVSLDERSEPPFLYALVSNVGVFA</sequence>
<proteinExistence type="predicted"/>
<protein>
    <submittedName>
        <fullName evidence="2">Uncharacterized protein</fullName>
    </submittedName>
</protein>
<evidence type="ECO:0000313" key="3">
    <source>
        <dbReference type="Proteomes" id="UP000199706"/>
    </source>
</evidence>
<evidence type="ECO:0000313" key="1">
    <source>
        <dbReference type="EMBL" id="SDI12400.1"/>
    </source>
</evidence>